<dbReference type="EMBL" id="KN835786">
    <property type="protein sequence ID" value="KIK34245.1"/>
    <property type="molecule type" value="Genomic_DNA"/>
</dbReference>
<evidence type="ECO:0000313" key="2">
    <source>
        <dbReference type="EMBL" id="KIK34245.1"/>
    </source>
</evidence>
<sequence>MPLTMLINKAASTASKPDISVIPQDSADFAAAANAMADECYLHQYLGVYYNIPASSKRPTEGPPFFCVTRGHFIGVFSNWETSLNAVLGVQDARYQEVDSIALGEEKIRKAIEQGEVETVTSWGFF</sequence>
<evidence type="ECO:0000259" key="1">
    <source>
        <dbReference type="Pfam" id="PF01693"/>
    </source>
</evidence>
<reference evidence="3" key="2">
    <citation type="submission" date="2015-01" db="EMBL/GenBank/DDBJ databases">
        <title>Evolutionary Origins and Diversification of the Mycorrhizal Mutualists.</title>
        <authorList>
            <consortium name="DOE Joint Genome Institute"/>
            <consortium name="Mycorrhizal Genomics Consortium"/>
            <person name="Kohler A."/>
            <person name="Kuo A."/>
            <person name="Nagy L.G."/>
            <person name="Floudas D."/>
            <person name="Copeland A."/>
            <person name="Barry K.W."/>
            <person name="Cichocki N."/>
            <person name="Veneault-Fourrey C."/>
            <person name="LaButti K."/>
            <person name="Lindquist E.A."/>
            <person name="Lipzen A."/>
            <person name="Lundell T."/>
            <person name="Morin E."/>
            <person name="Murat C."/>
            <person name="Riley R."/>
            <person name="Ohm R."/>
            <person name="Sun H."/>
            <person name="Tunlid A."/>
            <person name="Henrissat B."/>
            <person name="Grigoriev I.V."/>
            <person name="Hibbett D.S."/>
            <person name="Martin F."/>
        </authorList>
    </citation>
    <scope>NUCLEOTIDE SEQUENCE [LARGE SCALE GENOMIC DNA]</scope>
    <source>
        <strain evidence="3">UH-Slu-Lm8-n1</strain>
    </source>
</reference>
<dbReference type="OrthoDB" id="3270804at2759"/>
<dbReference type="InParanoid" id="A0A0C9Z9R9"/>
<dbReference type="InterPro" id="IPR009027">
    <property type="entry name" value="Ribosomal_bL9/RNase_H1_N"/>
</dbReference>
<name>A0A0C9Z9R9_9AGAM</name>
<dbReference type="HOGENOM" id="CLU_2043780_0_0_1"/>
<proteinExistence type="predicted"/>
<gene>
    <name evidence="2" type="ORF">CY34DRAFT_17858</name>
</gene>
<evidence type="ECO:0000313" key="3">
    <source>
        <dbReference type="Proteomes" id="UP000054485"/>
    </source>
</evidence>
<organism evidence="2 3">
    <name type="scientific">Suillus luteus UH-Slu-Lm8-n1</name>
    <dbReference type="NCBI Taxonomy" id="930992"/>
    <lineage>
        <taxon>Eukaryota</taxon>
        <taxon>Fungi</taxon>
        <taxon>Dikarya</taxon>
        <taxon>Basidiomycota</taxon>
        <taxon>Agaricomycotina</taxon>
        <taxon>Agaricomycetes</taxon>
        <taxon>Agaricomycetidae</taxon>
        <taxon>Boletales</taxon>
        <taxon>Suillineae</taxon>
        <taxon>Suillaceae</taxon>
        <taxon>Suillus</taxon>
    </lineage>
</organism>
<accession>A0A0C9Z9R9</accession>
<keyword evidence="3" id="KW-1185">Reference proteome</keyword>
<dbReference type="InterPro" id="IPR011320">
    <property type="entry name" value="RNase_H1_N"/>
</dbReference>
<feature type="domain" description="Ribonuclease H1 N-terminal" evidence="1">
    <location>
        <begin position="65"/>
        <end position="97"/>
    </location>
</feature>
<protein>
    <recommendedName>
        <fullName evidence="1">Ribonuclease H1 N-terminal domain-containing protein</fullName>
    </recommendedName>
</protein>
<dbReference type="SUPFAM" id="SSF55658">
    <property type="entry name" value="L9 N-domain-like"/>
    <property type="match status" value="1"/>
</dbReference>
<reference evidence="2 3" key="1">
    <citation type="submission" date="2014-04" db="EMBL/GenBank/DDBJ databases">
        <authorList>
            <consortium name="DOE Joint Genome Institute"/>
            <person name="Kuo A."/>
            <person name="Ruytinx J."/>
            <person name="Rineau F."/>
            <person name="Colpaert J."/>
            <person name="Kohler A."/>
            <person name="Nagy L.G."/>
            <person name="Floudas D."/>
            <person name="Copeland A."/>
            <person name="Barry K.W."/>
            <person name="Cichocki N."/>
            <person name="Veneault-Fourrey C."/>
            <person name="LaButti K."/>
            <person name="Lindquist E.A."/>
            <person name="Lipzen A."/>
            <person name="Lundell T."/>
            <person name="Morin E."/>
            <person name="Murat C."/>
            <person name="Sun H."/>
            <person name="Tunlid A."/>
            <person name="Henrissat B."/>
            <person name="Grigoriev I.V."/>
            <person name="Hibbett D.S."/>
            <person name="Martin F."/>
            <person name="Nordberg H.P."/>
            <person name="Cantor M.N."/>
            <person name="Hua S.X."/>
        </authorList>
    </citation>
    <scope>NUCLEOTIDE SEQUENCE [LARGE SCALE GENOMIC DNA]</scope>
    <source>
        <strain evidence="2 3">UH-Slu-Lm8-n1</strain>
    </source>
</reference>
<dbReference type="Pfam" id="PF01693">
    <property type="entry name" value="Cauli_VI"/>
    <property type="match status" value="1"/>
</dbReference>
<dbReference type="Proteomes" id="UP000054485">
    <property type="component" value="Unassembled WGS sequence"/>
</dbReference>
<dbReference type="AlphaFoldDB" id="A0A0C9Z9R9"/>